<organism evidence="2 3">
    <name type="scientific">Polyporus arcularius HHB13444</name>
    <dbReference type="NCBI Taxonomy" id="1314778"/>
    <lineage>
        <taxon>Eukaryota</taxon>
        <taxon>Fungi</taxon>
        <taxon>Dikarya</taxon>
        <taxon>Basidiomycota</taxon>
        <taxon>Agaricomycotina</taxon>
        <taxon>Agaricomycetes</taxon>
        <taxon>Polyporales</taxon>
        <taxon>Polyporaceae</taxon>
        <taxon>Polyporus</taxon>
    </lineage>
</organism>
<feature type="region of interest" description="Disordered" evidence="1">
    <location>
        <begin position="576"/>
        <end position="595"/>
    </location>
</feature>
<evidence type="ECO:0000313" key="3">
    <source>
        <dbReference type="Proteomes" id="UP000308197"/>
    </source>
</evidence>
<evidence type="ECO:0000313" key="2">
    <source>
        <dbReference type="EMBL" id="TFK81813.1"/>
    </source>
</evidence>
<sequence>MSFLEFPRGPCQHAQCALATGGCAGFLVLDNDTVRMHALTPDEPCSACAHPYFSHRILDTELAERTGLLLRGACPPFECGGFVLPASATTANWDTQCACGGLLRAHAMLAVPGSRPLMSMAHMAPPQFATTHPPPPLRAHALPTPARSTSAALASSPPLEAYAGKRPEVPGSTWDRRNASAMRARPAAQRGNAPRARTASSVVHGPTDACATSSTRAMPAVHASPSSFTVPVSPEDPDFKTFTVMLFPYQHPDLEPHMGSYPHTEFVWTQPNFVKLARQLVAYKLVFTVSLRREGPVWQDLGKQVVDYCDRNLIVLPDVPSARIAEDPTTLPFAVMRSAAKRKPKGARAHEVKDELDCTRFTVKNLMAKAFTTPAYPLEHEQFAPHPLLRLVPRAGDLKSNMMRLQLWSDKIPGMSDYLDIPAGSEPHPCFPARVMCAVDEDIVPRCRPDCPTDGSPSPPGSPVAGPSNPLPAPSLPARVAEDVYQGEARLCRDDGLLTLLSRPGSSSSLPPPSHRDPAGPAPLTGLQLSGLTDDTSSTSSSSAFPSPEELLRDLPPPPVTRLSARAGSLVASATTSGLEPIPSSSSLQSATHDVPMAAPEAVSNAVPAPVLANIPESAPGYSPAPSPARAVPPPALVQYGTRAGARRSARMTPGGRAPAPVRRAQAEARAAARAQSNSSAPDKAGENNGAPPTNRRRTHSPLRPVDQADLPHSGPPLRSISEAAMKSWQARVLSSVKSEPDLTFAIPHIVAPDVEVAARILLFQVEWLIKRRHAPIVEADAATFQNEFSSRFPQEGVECHLTSLSRLLLHAANLDLTIGVAIGSSPIRTVLRRAIEILVSDQRYWHPVGKYFCMRSGPTGVSDRDDHLATCGFMALMHMIGVGRGPDPMSPFALRYAIEGRDRACVLDPAFIRLIDPMLYAQLAPWAEYEWGSPLPKDPAHKLNSLIFSAGKDTKVFSDPPRRAELEWMERHLVASAVFDAAELASDGSSVASFAEGMHVALAPGRSLDTTFLGRSRDYLAVLCNARLESVQELLRKIKPRSTLDRAAIAREAAHSETMTTGSWDAYFEDVFEARLARYLTGLGHPNHPDVREVIGDDMFARDSGDPLLRARLFLHMMTGSDLVPDDKEWLLKIFFVHRGRRDPPPPNQEAPIPHPIEVHSCFYDCTVHMDDGLRNLLRENHPGLSFEAWLHGALMNPQDYNQV</sequence>
<feature type="compositionally biased region" description="Low complexity" evidence="1">
    <location>
        <begin position="533"/>
        <end position="549"/>
    </location>
</feature>
<feature type="region of interest" description="Disordered" evidence="1">
    <location>
        <begin position="644"/>
        <end position="719"/>
    </location>
</feature>
<reference evidence="2 3" key="1">
    <citation type="journal article" date="2019" name="Nat. Ecol. Evol.">
        <title>Megaphylogeny resolves global patterns of mushroom evolution.</title>
        <authorList>
            <person name="Varga T."/>
            <person name="Krizsan K."/>
            <person name="Foldi C."/>
            <person name="Dima B."/>
            <person name="Sanchez-Garcia M."/>
            <person name="Sanchez-Ramirez S."/>
            <person name="Szollosi G.J."/>
            <person name="Szarkandi J.G."/>
            <person name="Papp V."/>
            <person name="Albert L."/>
            <person name="Andreopoulos W."/>
            <person name="Angelini C."/>
            <person name="Antonin V."/>
            <person name="Barry K.W."/>
            <person name="Bougher N.L."/>
            <person name="Buchanan P."/>
            <person name="Buyck B."/>
            <person name="Bense V."/>
            <person name="Catcheside P."/>
            <person name="Chovatia M."/>
            <person name="Cooper J."/>
            <person name="Damon W."/>
            <person name="Desjardin D."/>
            <person name="Finy P."/>
            <person name="Geml J."/>
            <person name="Haridas S."/>
            <person name="Hughes K."/>
            <person name="Justo A."/>
            <person name="Karasinski D."/>
            <person name="Kautmanova I."/>
            <person name="Kiss B."/>
            <person name="Kocsube S."/>
            <person name="Kotiranta H."/>
            <person name="LaButti K.M."/>
            <person name="Lechner B.E."/>
            <person name="Liimatainen K."/>
            <person name="Lipzen A."/>
            <person name="Lukacs Z."/>
            <person name="Mihaltcheva S."/>
            <person name="Morgado L.N."/>
            <person name="Niskanen T."/>
            <person name="Noordeloos M.E."/>
            <person name="Ohm R.A."/>
            <person name="Ortiz-Santana B."/>
            <person name="Ovrebo C."/>
            <person name="Racz N."/>
            <person name="Riley R."/>
            <person name="Savchenko A."/>
            <person name="Shiryaev A."/>
            <person name="Soop K."/>
            <person name="Spirin V."/>
            <person name="Szebenyi C."/>
            <person name="Tomsovsky M."/>
            <person name="Tulloss R.E."/>
            <person name="Uehling J."/>
            <person name="Grigoriev I.V."/>
            <person name="Vagvolgyi C."/>
            <person name="Papp T."/>
            <person name="Martin F.M."/>
            <person name="Miettinen O."/>
            <person name="Hibbett D.S."/>
            <person name="Nagy L.G."/>
        </authorList>
    </citation>
    <scope>NUCLEOTIDE SEQUENCE [LARGE SCALE GENOMIC DNA]</scope>
    <source>
        <strain evidence="2 3">HHB13444</strain>
    </source>
</reference>
<gene>
    <name evidence="2" type="ORF">K466DRAFT_604199</name>
</gene>
<feature type="compositionally biased region" description="Low complexity" evidence="1">
    <location>
        <begin position="500"/>
        <end position="509"/>
    </location>
</feature>
<feature type="compositionally biased region" description="Low complexity" evidence="1">
    <location>
        <begin position="657"/>
        <end position="682"/>
    </location>
</feature>
<dbReference type="EMBL" id="ML211557">
    <property type="protein sequence ID" value="TFK81813.1"/>
    <property type="molecule type" value="Genomic_DNA"/>
</dbReference>
<feature type="region of interest" description="Disordered" evidence="1">
    <location>
        <begin position="500"/>
        <end position="563"/>
    </location>
</feature>
<feature type="region of interest" description="Disordered" evidence="1">
    <location>
        <begin position="183"/>
        <end position="218"/>
    </location>
</feature>
<protein>
    <submittedName>
        <fullName evidence="2">Uncharacterized protein</fullName>
    </submittedName>
</protein>
<name>A0A5C3P7R5_9APHY</name>
<proteinExistence type="predicted"/>
<feature type="compositionally biased region" description="Polar residues" evidence="1">
    <location>
        <begin position="576"/>
        <end position="592"/>
    </location>
</feature>
<feature type="region of interest" description="Disordered" evidence="1">
    <location>
        <begin position="448"/>
        <end position="476"/>
    </location>
</feature>
<dbReference type="Proteomes" id="UP000308197">
    <property type="component" value="Unassembled WGS sequence"/>
</dbReference>
<keyword evidence="3" id="KW-1185">Reference proteome</keyword>
<accession>A0A5C3P7R5</accession>
<dbReference type="AlphaFoldDB" id="A0A5C3P7R5"/>
<dbReference type="InParanoid" id="A0A5C3P7R5"/>
<evidence type="ECO:0000256" key="1">
    <source>
        <dbReference type="SAM" id="MobiDB-lite"/>
    </source>
</evidence>